<feature type="region of interest" description="Disordered" evidence="4">
    <location>
        <begin position="28"/>
        <end position="49"/>
    </location>
</feature>
<dbReference type="InterPro" id="IPR006059">
    <property type="entry name" value="SBP"/>
</dbReference>
<dbReference type="PANTHER" id="PTHR30061">
    <property type="entry name" value="MALTOSE-BINDING PERIPLASMIC PROTEIN"/>
    <property type="match status" value="1"/>
</dbReference>
<organism evidence="6 7">
    <name type="scientific">Cohnella lubricantis</name>
    <dbReference type="NCBI Taxonomy" id="2163172"/>
    <lineage>
        <taxon>Bacteria</taxon>
        <taxon>Bacillati</taxon>
        <taxon>Bacillota</taxon>
        <taxon>Bacilli</taxon>
        <taxon>Bacillales</taxon>
        <taxon>Paenibacillaceae</taxon>
        <taxon>Cohnella</taxon>
    </lineage>
</organism>
<dbReference type="AlphaFoldDB" id="A0A841TIF0"/>
<comment type="caution">
    <text evidence="6">The sequence shown here is derived from an EMBL/GenBank/DDBJ whole genome shotgun (WGS) entry which is preliminary data.</text>
</comment>
<evidence type="ECO:0000256" key="5">
    <source>
        <dbReference type="SAM" id="SignalP"/>
    </source>
</evidence>
<evidence type="ECO:0000256" key="2">
    <source>
        <dbReference type="ARBA" id="ARBA00022448"/>
    </source>
</evidence>
<keyword evidence="2" id="KW-0813">Transport</keyword>
<feature type="signal peptide" evidence="5">
    <location>
        <begin position="1"/>
        <end position="25"/>
    </location>
</feature>
<dbReference type="SUPFAM" id="SSF53850">
    <property type="entry name" value="Periplasmic binding protein-like II"/>
    <property type="match status" value="1"/>
</dbReference>
<comment type="similarity">
    <text evidence="1">Belongs to the bacterial solute-binding protein 1 family.</text>
</comment>
<evidence type="ECO:0000256" key="4">
    <source>
        <dbReference type="SAM" id="MobiDB-lite"/>
    </source>
</evidence>
<gene>
    <name evidence="6" type="ORF">H4Q31_15560</name>
</gene>
<dbReference type="GO" id="GO:1901982">
    <property type="term" value="F:maltose binding"/>
    <property type="evidence" value="ECO:0007669"/>
    <property type="project" value="TreeGrafter"/>
</dbReference>
<dbReference type="RefSeq" id="WP_185179976.1">
    <property type="nucleotide sequence ID" value="NZ_CBCSEP010000040.1"/>
</dbReference>
<proteinExistence type="inferred from homology"/>
<dbReference type="EMBL" id="JACJVN010000059">
    <property type="protein sequence ID" value="MBB6678707.1"/>
    <property type="molecule type" value="Genomic_DNA"/>
</dbReference>
<protein>
    <submittedName>
        <fullName evidence="6">Extracellular solute-binding protein</fullName>
    </submittedName>
</protein>
<sequence length="439" mass="47476">MARRKTLLVLIILGLMALFLSPWTAAPLPEPEPSSPPEQPYEPLSVTAAAEEESPADLSIAAVIDQAGFNQLRSQSGEYQTRHPDVSVRWTRIDPASATLAGDIQAGIEASDMALVPNEWVRDLAVSGELQPVDSAFNGDALSEQFGAVIAQMKWNGYLWGVPRGLDPYVLLWNKNVLSLLQSDTAAFAPPLSLEQWEVLPQLMAEKGLIASWLAIDSADPLAILAWLGEATGQGQDELLDRSSDIWSSDAFDRALNLLDEQRAGIADSRGNADFWDAFAAGQYAAAIAKGSAAKQALADLPVAARSGIAIDRSIWETSFVWPNGTSFVLSSHSEQEEAAMRWVAEMTASGSQLDNYEEEGLLPVSRSIYGRLAGDEGILASSAASLFPNQAPLAAEPGLPIRIARLGAMWSDWYQGRLPTGEWKERWLGSLADTKPYN</sequence>
<evidence type="ECO:0000313" key="6">
    <source>
        <dbReference type="EMBL" id="MBB6678707.1"/>
    </source>
</evidence>
<name>A0A841TIF0_9BACL</name>
<dbReference type="Pfam" id="PF13416">
    <property type="entry name" value="SBP_bac_8"/>
    <property type="match status" value="1"/>
</dbReference>
<dbReference type="GO" id="GO:0055052">
    <property type="term" value="C:ATP-binding cassette (ABC) transporter complex, substrate-binding subunit-containing"/>
    <property type="evidence" value="ECO:0007669"/>
    <property type="project" value="TreeGrafter"/>
</dbReference>
<dbReference type="Gene3D" id="3.40.190.10">
    <property type="entry name" value="Periplasmic binding protein-like II"/>
    <property type="match status" value="1"/>
</dbReference>
<keyword evidence="7" id="KW-1185">Reference proteome</keyword>
<dbReference type="GO" id="GO:0042956">
    <property type="term" value="P:maltodextrin transmembrane transport"/>
    <property type="evidence" value="ECO:0007669"/>
    <property type="project" value="TreeGrafter"/>
</dbReference>
<dbReference type="GO" id="GO:0015768">
    <property type="term" value="P:maltose transport"/>
    <property type="evidence" value="ECO:0007669"/>
    <property type="project" value="TreeGrafter"/>
</dbReference>
<feature type="compositionally biased region" description="Pro residues" evidence="4">
    <location>
        <begin position="28"/>
        <end position="40"/>
    </location>
</feature>
<reference evidence="6 7" key="1">
    <citation type="submission" date="2020-08" db="EMBL/GenBank/DDBJ databases">
        <title>Cohnella phylogeny.</title>
        <authorList>
            <person name="Dunlap C."/>
        </authorList>
    </citation>
    <scope>NUCLEOTIDE SEQUENCE [LARGE SCALE GENOMIC DNA]</scope>
    <source>
        <strain evidence="6 7">DSM 103658</strain>
    </source>
</reference>
<dbReference type="Proteomes" id="UP000574133">
    <property type="component" value="Unassembled WGS sequence"/>
</dbReference>
<evidence type="ECO:0000313" key="7">
    <source>
        <dbReference type="Proteomes" id="UP000574133"/>
    </source>
</evidence>
<evidence type="ECO:0000256" key="3">
    <source>
        <dbReference type="ARBA" id="ARBA00022729"/>
    </source>
</evidence>
<evidence type="ECO:0000256" key="1">
    <source>
        <dbReference type="ARBA" id="ARBA00008520"/>
    </source>
</evidence>
<accession>A0A841TIF0</accession>
<dbReference type="PANTHER" id="PTHR30061:SF50">
    <property type="entry name" value="MALTOSE_MALTODEXTRIN-BINDING PERIPLASMIC PROTEIN"/>
    <property type="match status" value="1"/>
</dbReference>
<feature type="chain" id="PRO_5032395074" evidence="5">
    <location>
        <begin position="26"/>
        <end position="439"/>
    </location>
</feature>
<keyword evidence="3 5" id="KW-0732">Signal</keyword>